<evidence type="ECO:0000313" key="2">
    <source>
        <dbReference type="EMBL" id="MFB9558356.1"/>
    </source>
</evidence>
<feature type="chain" id="PRO_5046279218" description="Lipoprotein" evidence="1">
    <location>
        <begin position="30"/>
        <end position="159"/>
    </location>
</feature>
<accession>A0ABV5QXW7</accession>
<dbReference type="EMBL" id="JBHMCT010000020">
    <property type="protein sequence ID" value="MFB9558356.1"/>
    <property type="molecule type" value="Genomic_DNA"/>
</dbReference>
<keyword evidence="1" id="KW-0732">Signal</keyword>
<proteinExistence type="predicted"/>
<gene>
    <name evidence="2" type="ORF">ACFFTP_29740</name>
</gene>
<evidence type="ECO:0008006" key="4">
    <source>
        <dbReference type="Google" id="ProtNLM"/>
    </source>
</evidence>
<reference evidence="2 3" key="1">
    <citation type="submission" date="2024-09" db="EMBL/GenBank/DDBJ databases">
        <authorList>
            <person name="Sun Q."/>
            <person name="Mori K."/>
        </authorList>
    </citation>
    <scope>NUCLEOTIDE SEQUENCE [LARGE SCALE GENOMIC DNA]</scope>
    <source>
        <strain evidence="2 3">JCM 4414</strain>
    </source>
</reference>
<evidence type="ECO:0000256" key="1">
    <source>
        <dbReference type="SAM" id="SignalP"/>
    </source>
</evidence>
<evidence type="ECO:0000313" key="3">
    <source>
        <dbReference type="Proteomes" id="UP001589716"/>
    </source>
</evidence>
<feature type="signal peptide" evidence="1">
    <location>
        <begin position="1"/>
        <end position="29"/>
    </location>
</feature>
<dbReference type="RefSeq" id="WP_345483620.1">
    <property type="nucleotide sequence ID" value="NZ_BAAAWU010000001.1"/>
</dbReference>
<comment type="caution">
    <text evidence="2">The sequence shown here is derived from an EMBL/GenBank/DDBJ whole genome shotgun (WGS) entry which is preliminary data.</text>
</comment>
<sequence>MKLRAALASALALLCCSTAAGLALGSAHADPRAVDCYDLKADQLAKPSFDSITGRLRYAFQMSQRGEECSIRVSYLDISTTDDGATGEYKSVEYHSWVVGDNVLLGPHHTVRDLEVVVEPRSAEANQPFDNGSRMKAWACYEHARDCTQGDAIAFMPVE</sequence>
<keyword evidence="3" id="KW-1185">Reference proteome</keyword>
<name>A0ABV5QXW7_9ACTN</name>
<protein>
    <recommendedName>
        <fullName evidence="4">Lipoprotein</fullName>
    </recommendedName>
</protein>
<organism evidence="2 3">
    <name type="scientific">Streptomyces roseoviridis</name>
    <dbReference type="NCBI Taxonomy" id="67361"/>
    <lineage>
        <taxon>Bacteria</taxon>
        <taxon>Bacillati</taxon>
        <taxon>Actinomycetota</taxon>
        <taxon>Actinomycetes</taxon>
        <taxon>Kitasatosporales</taxon>
        <taxon>Streptomycetaceae</taxon>
        <taxon>Streptomyces</taxon>
    </lineage>
</organism>
<dbReference type="Proteomes" id="UP001589716">
    <property type="component" value="Unassembled WGS sequence"/>
</dbReference>